<keyword evidence="3" id="KW-0333">Golgi apparatus</keyword>
<evidence type="ECO:0000256" key="2">
    <source>
        <dbReference type="ARBA" id="ARBA00006557"/>
    </source>
</evidence>
<evidence type="ECO:0000256" key="1">
    <source>
        <dbReference type="ARBA" id="ARBA00004555"/>
    </source>
</evidence>
<feature type="binding site" evidence="7">
    <location>
        <position position="163"/>
    </location>
    <ligand>
        <name>ATP</name>
        <dbReference type="ChEBI" id="CHEBI:30616"/>
    </ligand>
</feature>
<dbReference type="OrthoDB" id="8583677at2759"/>
<sequence length="494" mass="56244">MIGRRCALFALGTLLILVLGVNIYFIRTIVESSSQKTYSKDLPVSVPKAKQDLSTSSQPIERNSQLRSRSIAKNMNERIKEEIRTLPSKYFKQNTSYSLVLERLMTELKIMPSVRGDIWNIPNNNWPDAHQLIPPAAPELGTILKILRQSRVIRADNAPLGTQLKLMLNLENGVRALFKPQWYSRDAVIRGPVYYGKDRHNAEIVAFHLSSLLALRRVPLTVIRKLDLKEIRNCATPALYTTMYQEGNDTCLYGVCHYCSPADPVCGTGDILEGALIFWLPRYLRLVKHRHPWQRTYKKNKFATWEVDEAYCDKVKDSKAYSPQSSSRLLDLIDTAIFDFLMDNGDRHHYELAQNNFHNPAVLLIDNGKSLGNPDVDHLDILAPLYQCCMIHKTTWDRLRLFSGGSLSVALSKLVTYETEMSDVPPLITKAHLSAMDRRLLTVYAVVENCLSRKKHPDGVPFVNINSFFVGNDFSGDTMIIVIKVQYINECEVK</sequence>
<dbReference type="CDD" id="cd10470">
    <property type="entry name" value="FAM20B_C"/>
    <property type="match status" value="1"/>
</dbReference>
<protein>
    <submittedName>
        <fullName evidence="11 12">Glycosaminoglycan xylosylkinase isoform X1</fullName>
    </submittedName>
</protein>
<evidence type="ECO:0000256" key="5">
    <source>
        <dbReference type="ARBA" id="ARBA00023180"/>
    </source>
</evidence>
<dbReference type="Pfam" id="PF06702">
    <property type="entry name" value="Fam20C"/>
    <property type="match status" value="1"/>
</dbReference>
<reference evidence="11 12" key="1">
    <citation type="submission" date="2025-04" db="UniProtKB">
        <authorList>
            <consortium name="RefSeq"/>
        </authorList>
    </citation>
    <scope>IDENTIFICATION</scope>
</reference>
<evidence type="ECO:0000313" key="10">
    <source>
        <dbReference type="Proteomes" id="UP000515204"/>
    </source>
</evidence>
<gene>
    <name evidence="11 12 13" type="primary">LOC106748581</name>
</gene>
<dbReference type="GO" id="GO:0005794">
    <property type="term" value="C:Golgi apparatus"/>
    <property type="evidence" value="ECO:0007669"/>
    <property type="project" value="UniProtKB-SubCell"/>
</dbReference>
<feature type="active site" evidence="6">
    <location>
        <position position="346"/>
    </location>
</feature>
<keyword evidence="7" id="KW-0547">Nucleotide-binding</keyword>
<dbReference type="GO" id="GO:0005524">
    <property type="term" value="F:ATP binding"/>
    <property type="evidence" value="ECO:0007669"/>
    <property type="project" value="UniProtKB-KW"/>
</dbReference>
<feature type="binding site" evidence="7">
    <location>
        <position position="179"/>
    </location>
    <ligand>
        <name>ATP</name>
        <dbReference type="ChEBI" id="CHEBI:30616"/>
    </ligand>
</feature>
<dbReference type="GO" id="GO:0016773">
    <property type="term" value="F:phosphotransferase activity, alcohol group as acceptor"/>
    <property type="evidence" value="ECO:0007669"/>
    <property type="project" value="TreeGrafter"/>
</dbReference>
<keyword evidence="5" id="KW-0325">Glycoprotein</keyword>
<feature type="binding site" evidence="7">
    <location>
        <begin position="277"/>
        <end position="280"/>
    </location>
    <ligand>
        <name>ATP</name>
        <dbReference type="ChEBI" id="CHEBI:30616"/>
    </ligand>
</feature>
<name>A0A6P3XXT9_DINQU</name>
<keyword evidence="8" id="KW-0479">Metal-binding</keyword>
<keyword evidence="10" id="KW-1185">Reference proteome</keyword>
<evidence type="ECO:0000256" key="4">
    <source>
        <dbReference type="ARBA" id="ARBA00023157"/>
    </source>
</evidence>
<dbReference type="RefSeq" id="XP_014482737.1">
    <property type="nucleotide sequence ID" value="XM_014627251.1"/>
</dbReference>
<evidence type="ECO:0000313" key="12">
    <source>
        <dbReference type="RefSeq" id="XP_014482737.1"/>
    </source>
</evidence>
<comment type="similarity">
    <text evidence="2">Belongs to the FAM20 family.</text>
</comment>
<evidence type="ECO:0000313" key="13">
    <source>
        <dbReference type="RefSeq" id="XP_014482738.1"/>
    </source>
</evidence>
<dbReference type="Proteomes" id="UP000515204">
    <property type="component" value="Unplaced"/>
</dbReference>
<dbReference type="GeneID" id="106748581"/>
<dbReference type="KEGG" id="dqu:106748581"/>
<dbReference type="GO" id="GO:0046872">
    <property type="term" value="F:metal ion binding"/>
    <property type="evidence" value="ECO:0007669"/>
    <property type="project" value="UniProtKB-KW"/>
</dbReference>
<feature type="binding site" evidence="8">
    <location>
        <position position="366"/>
    </location>
    <ligand>
        <name>Mn(2+)</name>
        <dbReference type="ChEBI" id="CHEBI:29035"/>
    </ligand>
</feature>
<feature type="binding site" evidence="8">
    <location>
        <position position="198"/>
    </location>
    <ligand>
        <name>Mn(2+)</name>
        <dbReference type="ChEBI" id="CHEBI:29035"/>
    </ligand>
</feature>
<dbReference type="RefSeq" id="XP_014482736.1">
    <property type="nucleotide sequence ID" value="XM_014627250.1"/>
</dbReference>
<evidence type="ECO:0000256" key="6">
    <source>
        <dbReference type="PIRSR" id="PIRSR624869-1"/>
    </source>
</evidence>
<dbReference type="InterPro" id="IPR024869">
    <property type="entry name" value="FAM20"/>
</dbReference>
<comment type="subcellular location">
    <subcellularLocation>
        <location evidence="1">Golgi apparatus</location>
    </subcellularLocation>
</comment>
<dbReference type="InterPro" id="IPR009581">
    <property type="entry name" value="FAM20_C"/>
</dbReference>
<accession>A0A6P3XXT9</accession>
<evidence type="ECO:0000259" key="9">
    <source>
        <dbReference type="Pfam" id="PF06702"/>
    </source>
</evidence>
<dbReference type="PANTHER" id="PTHR12450">
    <property type="entry name" value="DENTIN MATRIX PROTEIN 4 PROTEIN FAM20"/>
    <property type="match status" value="1"/>
</dbReference>
<evidence type="ECO:0000256" key="3">
    <source>
        <dbReference type="ARBA" id="ARBA00023034"/>
    </source>
</evidence>
<evidence type="ECO:0000256" key="7">
    <source>
        <dbReference type="PIRSR" id="PIRSR624869-2"/>
    </source>
</evidence>
<feature type="binding site" evidence="7">
    <location>
        <position position="351"/>
    </location>
    <ligand>
        <name>ATP</name>
        <dbReference type="ChEBI" id="CHEBI:30616"/>
    </ligand>
</feature>
<keyword evidence="4" id="KW-1015">Disulfide bond</keyword>
<evidence type="ECO:0000256" key="8">
    <source>
        <dbReference type="PIRSR" id="PIRSR624869-3"/>
    </source>
</evidence>
<comment type="cofactor">
    <cofactor evidence="8">
        <name>Mn(2+)</name>
        <dbReference type="ChEBI" id="CHEBI:29035"/>
    </cofactor>
</comment>
<dbReference type="RefSeq" id="XP_014482738.1">
    <property type="nucleotide sequence ID" value="XM_014627252.1"/>
</dbReference>
<evidence type="ECO:0000313" key="11">
    <source>
        <dbReference type="RefSeq" id="XP_014482736.1"/>
    </source>
</evidence>
<proteinExistence type="inferred from homology"/>
<keyword evidence="7" id="KW-0067">ATP-binding</keyword>
<keyword evidence="8" id="KW-0464">Manganese</keyword>
<dbReference type="AlphaFoldDB" id="A0A6P3XXT9"/>
<dbReference type="PANTHER" id="PTHR12450:SF14">
    <property type="entry name" value="GLYCOSAMINOGLYCAN XYLOSYLKINASE"/>
    <property type="match status" value="1"/>
</dbReference>
<organism evidence="10 13">
    <name type="scientific">Dinoponera quadriceps</name>
    <name type="common">South American ant</name>
    <dbReference type="NCBI Taxonomy" id="609295"/>
    <lineage>
        <taxon>Eukaryota</taxon>
        <taxon>Metazoa</taxon>
        <taxon>Ecdysozoa</taxon>
        <taxon>Arthropoda</taxon>
        <taxon>Hexapoda</taxon>
        <taxon>Insecta</taxon>
        <taxon>Pterygota</taxon>
        <taxon>Neoptera</taxon>
        <taxon>Endopterygota</taxon>
        <taxon>Hymenoptera</taxon>
        <taxon>Apocrita</taxon>
        <taxon>Aculeata</taxon>
        <taxon>Formicoidea</taxon>
        <taxon>Formicidae</taxon>
        <taxon>Ponerinae</taxon>
        <taxon>Ponerini</taxon>
        <taxon>Dinoponera</taxon>
    </lineage>
</organism>
<feature type="binding site" evidence="7">
    <location>
        <position position="366"/>
    </location>
    <ligand>
        <name>ATP</name>
        <dbReference type="ChEBI" id="CHEBI:30616"/>
    </ligand>
</feature>
<feature type="domain" description="FAM20 C-terminal" evidence="9">
    <location>
        <begin position="245"/>
        <end position="456"/>
    </location>
</feature>